<keyword evidence="4" id="KW-0813">Transport</keyword>
<evidence type="ECO:0000256" key="13">
    <source>
        <dbReference type="SAM" id="Coils"/>
    </source>
</evidence>
<accession>A0A382KJN6</accession>
<evidence type="ECO:0000256" key="6">
    <source>
        <dbReference type="ARBA" id="ARBA00022692"/>
    </source>
</evidence>
<evidence type="ECO:0000256" key="7">
    <source>
        <dbReference type="ARBA" id="ARBA00022927"/>
    </source>
</evidence>
<evidence type="ECO:0000256" key="1">
    <source>
        <dbReference type="ARBA" id="ARBA00004429"/>
    </source>
</evidence>
<dbReference type="PRINTS" id="PR01900">
    <property type="entry name" value="YIDCPROTEIN"/>
</dbReference>
<evidence type="ECO:0000256" key="14">
    <source>
        <dbReference type="SAM" id="Phobius"/>
    </source>
</evidence>
<dbReference type="PANTHER" id="PTHR12428:SF65">
    <property type="entry name" value="CYTOCHROME C OXIDASE ASSEMBLY PROTEIN COX18, MITOCHONDRIAL"/>
    <property type="match status" value="1"/>
</dbReference>
<feature type="transmembrane region" description="Helical" evidence="14">
    <location>
        <begin position="276"/>
        <end position="299"/>
    </location>
</feature>
<dbReference type="InterPro" id="IPR019998">
    <property type="entry name" value="Membr_insert_YidC"/>
</dbReference>
<dbReference type="Pfam" id="PF14849">
    <property type="entry name" value="YidC_periplas"/>
    <property type="match status" value="1"/>
</dbReference>
<keyword evidence="8 14" id="KW-1133">Transmembrane helix</keyword>
<evidence type="ECO:0000259" key="16">
    <source>
        <dbReference type="Pfam" id="PF14849"/>
    </source>
</evidence>
<dbReference type="EMBL" id="UINC01080196">
    <property type="protein sequence ID" value="SVC22911.1"/>
    <property type="molecule type" value="Genomic_DNA"/>
</dbReference>
<gene>
    <name evidence="17" type="ORF">METZ01_LOCUS275765</name>
</gene>
<evidence type="ECO:0000256" key="5">
    <source>
        <dbReference type="ARBA" id="ARBA00022475"/>
    </source>
</evidence>
<feature type="domain" description="Membrane insertase YidC N-terminal" evidence="16">
    <location>
        <begin position="9"/>
        <end position="193"/>
    </location>
</feature>
<dbReference type="Gene3D" id="2.70.98.90">
    <property type="match status" value="1"/>
</dbReference>
<feature type="transmembrane region" description="Helical" evidence="14">
    <location>
        <begin position="323"/>
        <end position="339"/>
    </location>
</feature>
<evidence type="ECO:0000256" key="9">
    <source>
        <dbReference type="ARBA" id="ARBA00023136"/>
    </source>
</evidence>
<feature type="transmembrane region" description="Helical" evidence="14">
    <location>
        <begin position="187"/>
        <end position="207"/>
    </location>
</feature>
<dbReference type="NCBIfam" id="TIGR03593">
    <property type="entry name" value="yidC_nterm"/>
    <property type="match status" value="1"/>
</dbReference>
<dbReference type="GO" id="GO:0005886">
    <property type="term" value="C:plasma membrane"/>
    <property type="evidence" value="ECO:0007669"/>
    <property type="project" value="UniProtKB-SubCell"/>
</dbReference>
<comment type="subcellular location">
    <subcellularLocation>
        <location evidence="1">Cell inner membrane</location>
        <topology evidence="1">Multi-pass membrane protein</topology>
    </subcellularLocation>
</comment>
<dbReference type="GO" id="GO:0051205">
    <property type="term" value="P:protein insertion into membrane"/>
    <property type="evidence" value="ECO:0007669"/>
    <property type="project" value="TreeGrafter"/>
</dbReference>
<evidence type="ECO:0000256" key="3">
    <source>
        <dbReference type="ARBA" id="ARBA00015325"/>
    </source>
</evidence>
<protein>
    <recommendedName>
        <fullName evidence="3">Membrane protein insertase YidC</fullName>
    </recommendedName>
    <alternativeName>
        <fullName evidence="12">Foldase YidC</fullName>
    </alternativeName>
    <alternativeName>
        <fullName evidence="11">Membrane integrase YidC</fullName>
    </alternativeName>
</protein>
<dbReference type="PANTHER" id="PTHR12428">
    <property type="entry name" value="OXA1"/>
    <property type="match status" value="1"/>
</dbReference>
<proteinExistence type="inferred from homology"/>
<organism evidence="17">
    <name type="scientific">marine metagenome</name>
    <dbReference type="NCBI Taxonomy" id="408172"/>
    <lineage>
        <taxon>unclassified sequences</taxon>
        <taxon>metagenomes</taxon>
        <taxon>ecological metagenomes</taxon>
    </lineage>
</organism>
<dbReference type="InterPro" id="IPR047196">
    <property type="entry name" value="YidC_ALB_C"/>
</dbReference>
<dbReference type="InterPro" id="IPR028055">
    <property type="entry name" value="YidC/Oxa/ALB_C"/>
</dbReference>
<dbReference type="NCBIfam" id="TIGR03592">
    <property type="entry name" value="yidC_oxa1_cterm"/>
    <property type="match status" value="1"/>
</dbReference>
<feature type="domain" description="Membrane insertase YidC/Oxa/ALB C-terminal" evidence="15">
    <location>
        <begin position="213"/>
        <end position="389"/>
    </location>
</feature>
<feature type="coiled-coil region" evidence="13">
    <location>
        <begin position="246"/>
        <end position="273"/>
    </location>
</feature>
<dbReference type="AlphaFoldDB" id="A0A382KJN6"/>
<evidence type="ECO:0000256" key="2">
    <source>
        <dbReference type="ARBA" id="ARBA00010527"/>
    </source>
</evidence>
<comment type="similarity">
    <text evidence="2">Belongs to the OXA1/ALB3/YidC family. Type 1 subfamily.</text>
</comment>
<dbReference type="InterPro" id="IPR038221">
    <property type="entry name" value="YidC_periplasmic_sf"/>
</dbReference>
<dbReference type="HAMAP" id="MF_01810">
    <property type="entry name" value="YidC_type1"/>
    <property type="match status" value="1"/>
</dbReference>
<sequence>DINDSRPVGSIQFKYEDMSGLSIVKRYTFTRDDYAVKLDVSLLGTQNAALGNRYFLRWGGGINITEPDSERDLYEFRTFRYVGNEVDEQDIGSEDSEVKPLSGITRWVGVRSKYFFIGVAPEEGTGVGSLLSARPVDSPSGPDRHLSAEIDMSRSSDVSDSYVLYFGPVDYNTLLSYDNHFEEVVNLGWPVISFFSYYILIAMIWLHQWISNYGTVIIVLSVIVKIILYPLTFKSMQSMQNMQKVQPKMEELRTKYKNDAKKLQQEMMKLYREQGVNPVGGCLPMLLQMPILFALYSIFNSTIELRREPFIDGWITDLSQADPYYIMPVLMGLSMLVQSKMTMKDPRQAAFVYIMPVVLIYFMSTMSAGLVLYWTMVNLLTIIQQLLQNRYMPAPSAT</sequence>
<dbReference type="CDD" id="cd20070">
    <property type="entry name" value="5TM_YidC_Alb3"/>
    <property type="match status" value="1"/>
</dbReference>
<evidence type="ECO:0000259" key="15">
    <source>
        <dbReference type="Pfam" id="PF02096"/>
    </source>
</evidence>
<feature type="non-terminal residue" evidence="17">
    <location>
        <position position="1"/>
    </location>
</feature>
<evidence type="ECO:0000256" key="11">
    <source>
        <dbReference type="ARBA" id="ARBA00033245"/>
    </source>
</evidence>
<dbReference type="InterPro" id="IPR001708">
    <property type="entry name" value="YidC/ALB3/OXA1/COX18"/>
</dbReference>
<keyword evidence="10" id="KW-0143">Chaperone</keyword>
<keyword evidence="9 14" id="KW-0472">Membrane</keyword>
<evidence type="ECO:0000256" key="10">
    <source>
        <dbReference type="ARBA" id="ARBA00023186"/>
    </source>
</evidence>
<feature type="transmembrane region" description="Helical" evidence="14">
    <location>
        <begin position="213"/>
        <end position="233"/>
    </location>
</feature>
<dbReference type="Pfam" id="PF02096">
    <property type="entry name" value="60KD_IMP"/>
    <property type="match status" value="1"/>
</dbReference>
<dbReference type="GO" id="GO:0032977">
    <property type="term" value="F:membrane insertase activity"/>
    <property type="evidence" value="ECO:0007669"/>
    <property type="project" value="InterPro"/>
</dbReference>
<name>A0A382KJN6_9ZZZZ</name>
<evidence type="ECO:0000256" key="4">
    <source>
        <dbReference type="ARBA" id="ARBA00022448"/>
    </source>
</evidence>
<dbReference type="CDD" id="cd19961">
    <property type="entry name" value="EcYidC-like_peri"/>
    <property type="match status" value="1"/>
</dbReference>
<keyword evidence="13" id="KW-0175">Coiled coil</keyword>
<evidence type="ECO:0000313" key="17">
    <source>
        <dbReference type="EMBL" id="SVC22911.1"/>
    </source>
</evidence>
<feature type="transmembrane region" description="Helical" evidence="14">
    <location>
        <begin position="351"/>
        <end position="374"/>
    </location>
</feature>
<dbReference type="InterPro" id="IPR028053">
    <property type="entry name" value="Membr_insert_YidC_N"/>
</dbReference>
<evidence type="ECO:0000256" key="8">
    <source>
        <dbReference type="ARBA" id="ARBA00022989"/>
    </source>
</evidence>
<keyword evidence="5" id="KW-1003">Cell membrane</keyword>
<reference evidence="17" key="1">
    <citation type="submission" date="2018-05" db="EMBL/GenBank/DDBJ databases">
        <authorList>
            <person name="Lanie J.A."/>
            <person name="Ng W.-L."/>
            <person name="Kazmierczak K.M."/>
            <person name="Andrzejewski T.M."/>
            <person name="Davidsen T.M."/>
            <person name="Wayne K.J."/>
            <person name="Tettelin H."/>
            <person name="Glass J.I."/>
            <person name="Rusch D."/>
            <person name="Podicherti R."/>
            <person name="Tsui H.-C.T."/>
            <person name="Winkler M.E."/>
        </authorList>
    </citation>
    <scope>NUCLEOTIDE SEQUENCE</scope>
</reference>
<keyword evidence="6 14" id="KW-0812">Transmembrane</keyword>
<dbReference type="PRINTS" id="PR00701">
    <property type="entry name" value="60KDINNERMP"/>
</dbReference>
<evidence type="ECO:0000256" key="12">
    <source>
        <dbReference type="ARBA" id="ARBA00033342"/>
    </source>
</evidence>
<keyword evidence="7" id="KW-0653">Protein transport</keyword>
<dbReference type="GO" id="GO:0015031">
    <property type="term" value="P:protein transport"/>
    <property type="evidence" value="ECO:0007669"/>
    <property type="project" value="UniProtKB-KW"/>
</dbReference>